<reference evidence="2" key="1">
    <citation type="submission" date="2022-11" db="UniProtKB">
        <authorList>
            <consortium name="WormBaseParasite"/>
        </authorList>
    </citation>
    <scope>IDENTIFICATION</scope>
</reference>
<keyword evidence="1" id="KW-1185">Reference proteome</keyword>
<protein>
    <submittedName>
        <fullName evidence="2">Uncharacterized protein</fullName>
    </submittedName>
</protein>
<proteinExistence type="predicted"/>
<accession>A0A915IG88</accession>
<dbReference type="AlphaFoldDB" id="A0A915IG88"/>
<evidence type="ECO:0000313" key="2">
    <source>
        <dbReference type="WBParaSite" id="nRc.2.0.1.t12271-RA"/>
    </source>
</evidence>
<dbReference type="WBParaSite" id="nRc.2.0.1.t12271-RA">
    <property type="protein sequence ID" value="nRc.2.0.1.t12271-RA"/>
    <property type="gene ID" value="nRc.2.0.1.g12271"/>
</dbReference>
<organism evidence="1 2">
    <name type="scientific">Romanomermis culicivorax</name>
    <name type="common">Nematode worm</name>
    <dbReference type="NCBI Taxonomy" id="13658"/>
    <lineage>
        <taxon>Eukaryota</taxon>
        <taxon>Metazoa</taxon>
        <taxon>Ecdysozoa</taxon>
        <taxon>Nematoda</taxon>
        <taxon>Enoplea</taxon>
        <taxon>Dorylaimia</taxon>
        <taxon>Mermithida</taxon>
        <taxon>Mermithoidea</taxon>
        <taxon>Mermithidae</taxon>
        <taxon>Romanomermis</taxon>
    </lineage>
</organism>
<dbReference type="Proteomes" id="UP000887565">
    <property type="component" value="Unplaced"/>
</dbReference>
<sequence length="62" mass="6444">MGSNDVVVMDRVDVKAVGSNDAMFLESDAVVGTACSLSIRGAGGSRALNSGCRGFFKASRRF</sequence>
<name>A0A915IG88_ROMCU</name>
<evidence type="ECO:0000313" key="1">
    <source>
        <dbReference type="Proteomes" id="UP000887565"/>
    </source>
</evidence>